<keyword evidence="2" id="KW-1185">Reference proteome</keyword>
<accession>A0ABM5MFL2</accession>
<protein>
    <submittedName>
        <fullName evidence="1">Uncharacterized protein</fullName>
    </submittedName>
</protein>
<name>A0ABM5MFL2_GEOTH</name>
<proteinExistence type="predicted"/>
<dbReference type="EMBL" id="CP003125">
    <property type="protein sequence ID" value="AEV18458.1"/>
    <property type="molecule type" value="Genomic_DNA"/>
</dbReference>
<sequence length="54" mass="6116">MRRAPAAQAGPAAEQAQDCHRPWAMERYRHSVGCESIMHPLKRRGCFLFSKGAF</sequence>
<evidence type="ECO:0000313" key="1">
    <source>
        <dbReference type="EMBL" id="AEV18458.1"/>
    </source>
</evidence>
<gene>
    <name evidence="1" type="ORF">GTCCBUS3UF5_11410</name>
</gene>
<organism evidence="1 2">
    <name type="scientific">Geobacillus thermoleovorans CCB_US3_UF5</name>
    <dbReference type="NCBI Taxonomy" id="1111068"/>
    <lineage>
        <taxon>Bacteria</taxon>
        <taxon>Bacillati</taxon>
        <taxon>Bacillota</taxon>
        <taxon>Bacilli</taxon>
        <taxon>Bacillales</taxon>
        <taxon>Anoxybacillaceae</taxon>
        <taxon>Geobacillus</taxon>
        <taxon>Geobacillus thermoleovorans group</taxon>
    </lineage>
</organism>
<evidence type="ECO:0000313" key="2">
    <source>
        <dbReference type="Proteomes" id="UP000005636"/>
    </source>
</evidence>
<dbReference type="Proteomes" id="UP000005636">
    <property type="component" value="Chromosome"/>
</dbReference>
<reference evidence="1 2" key="1">
    <citation type="submission" date="2011-11" db="EMBL/GenBank/DDBJ databases">
        <title>Complete genome sequence of thermophilic Geobacillus thermoleovorans CCB_US3_UF5.</title>
        <authorList>
            <person name="Muhd Sakaff M.K.L."/>
            <person name="Abdul Rahman A.Y."/>
            <person name="Saito J.A."/>
            <person name="Hou S."/>
            <person name="Alam M."/>
        </authorList>
    </citation>
    <scope>NUCLEOTIDE SEQUENCE [LARGE SCALE GENOMIC DNA]</scope>
    <source>
        <strain evidence="1 2">CCB_US3_UF5</strain>
    </source>
</reference>